<protein>
    <submittedName>
        <fullName evidence="1">Uncharacterized protein</fullName>
    </submittedName>
</protein>
<accession>A0A3L6QYU3</accession>
<dbReference type="EMBL" id="PQIB02000010">
    <property type="protein sequence ID" value="RLM91858.1"/>
    <property type="molecule type" value="Genomic_DNA"/>
</dbReference>
<dbReference type="OrthoDB" id="10587620at2759"/>
<organism evidence="1 2">
    <name type="scientific">Panicum miliaceum</name>
    <name type="common">Proso millet</name>
    <name type="synonym">Broomcorn millet</name>
    <dbReference type="NCBI Taxonomy" id="4540"/>
    <lineage>
        <taxon>Eukaryota</taxon>
        <taxon>Viridiplantae</taxon>
        <taxon>Streptophyta</taxon>
        <taxon>Embryophyta</taxon>
        <taxon>Tracheophyta</taxon>
        <taxon>Spermatophyta</taxon>
        <taxon>Magnoliopsida</taxon>
        <taxon>Liliopsida</taxon>
        <taxon>Poales</taxon>
        <taxon>Poaceae</taxon>
        <taxon>PACMAD clade</taxon>
        <taxon>Panicoideae</taxon>
        <taxon>Panicodae</taxon>
        <taxon>Paniceae</taxon>
        <taxon>Panicinae</taxon>
        <taxon>Panicum</taxon>
        <taxon>Panicum sect. Panicum</taxon>
    </lineage>
</organism>
<keyword evidence="2" id="KW-1185">Reference proteome</keyword>
<comment type="caution">
    <text evidence="1">The sequence shown here is derived from an EMBL/GenBank/DDBJ whole genome shotgun (WGS) entry which is preliminary data.</text>
</comment>
<proteinExistence type="predicted"/>
<evidence type="ECO:0000313" key="2">
    <source>
        <dbReference type="Proteomes" id="UP000275267"/>
    </source>
</evidence>
<name>A0A3L6QYU3_PANMI</name>
<gene>
    <name evidence="1" type="ORF">C2845_PM08G05070</name>
</gene>
<dbReference type="Proteomes" id="UP000275267">
    <property type="component" value="Unassembled WGS sequence"/>
</dbReference>
<reference evidence="2" key="1">
    <citation type="journal article" date="2019" name="Nat. Commun.">
        <title>The genome of broomcorn millet.</title>
        <authorList>
            <person name="Zou C."/>
            <person name="Miki D."/>
            <person name="Li D."/>
            <person name="Tang Q."/>
            <person name="Xiao L."/>
            <person name="Rajput S."/>
            <person name="Deng P."/>
            <person name="Jia W."/>
            <person name="Huang R."/>
            <person name="Zhang M."/>
            <person name="Sun Y."/>
            <person name="Hu J."/>
            <person name="Fu X."/>
            <person name="Schnable P.S."/>
            <person name="Li F."/>
            <person name="Zhang H."/>
            <person name="Feng B."/>
            <person name="Zhu X."/>
            <person name="Liu R."/>
            <person name="Schnable J.C."/>
            <person name="Zhu J.-K."/>
            <person name="Zhang H."/>
        </authorList>
    </citation>
    <scope>NUCLEOTIDE SEQUENCE [LARGE SCALE GENOMIC DNA]</scope>
</reference>
<sequence>MEPLIPIVLSEFCRVLLPLSVRILDMPKSPTRTLMSSAMRILLGLRSQWTIGGWQ</sequence>
<dbReference type="AlphaFoldDB" id="A0A3L6QYU3"/>
<evidence type="ECO:0000313" key="1">
    <source>
        <dbReference type="EMBL" id="RLM91858.1"/>
    </source>
</evidence>